<proteinExistence type="predicted"/>
<evidence type="ECO:0000256" key="1">
    <source>
        <dbReference type="SAM" id="SignalP"/>
    </source>
</evidence>
<dbReference type="EMBL" id="QXFY01001952">
    <property type="protein sequence ID" value="KAE9305949.1"/>
    <property type="molecule type" value="Genomic_DNA"/>
</dbReference>
<organism evidence="2 3">
    <name type="scientific">Phytophthora fragariae</name>
    <dbReference type="NCBI Taxonomy" id="53985"/>
    <lineage>
        <taxon>Eukaryota</taxon>
        <taxon>Sar</taxon>
        <taxon>Stramenopiles</taxon>
        <taxon>Oomycota</taxon>
        <taxon>Peronosporomycetes</taxon>
        <taxon>Peronosporales</taxon>
        <taxon>Peronosporaceae</taxon>
        <taxon>Phytophthora</taxon>
    </lineage>
</organism>
<feature type="chain" id="PRO_5026007329" description="Secreted protein" evidence="1">
    <location>
        <begin position="18"/>
        <end position="69"/>
    </location>
</feature>
<protein>
    <recommendedName>
        <fullName evidence="4">Secreted protein</fullName>
    </recommendedName>
</protein>
<evidence type="ECO:0008006" key="4">
    <source>
        <dbReference type="Google" id="ProtNLM"/>
    </source>
</evidence>
<reference evidence="2 3" key="1">
    <citation type="submission" date="2018-09" db="EMBL/GenBank/DDBJ databases">
        <title>Genomic investigation of the strawberry pathogen Phytophthora fragariae indicates pathogenicity is determined by transcriptional variation in three key races.</title>
        <authorList>
            <person name="Adams T.M."/>
            <person name="Armitage A.D."/>
            <person name="Sobczyk M.K."/>
            <person name="Bates H.J."/>
            <person name="Dunwell J.M."/>
            <person name="Nellist C.F."/>
            <person name="Harrison R.J."/>
        </authorList>
    </citation>
    <scope>NUCLEOTIDE SEQUENCE [LARGE SCALE GENOMIC DNA]</scope>
    <source>
        <strain evidence="2 3">NOV-77</strain>
    </source>
</reference>
<dbReference type="Proteomes" id="UP000486351">
    <property type="component" value="Unassembled WGS sequence"/>
</dbReference>
<evidence type="ECO:0000313" key="2">
    <source>
        <dbReference type="EMBL" id="KAE9305949.1"/>
    </source>
</evidence>
<evidence type="ECO:0000313" key="3">
    <source>
        <dbReference type="Proteomes" id="UP000486351"/>
    </source>
</evidence>
<feature type="signal peptide" evidence="1">
    <location>
        <begin position="1"/>
        <end position="17"/>
    </location>
</feature>
<gene>
    <name evidence="2" type="ORF">PF008_g21587</name>
</gene>
<name>A0A6G0QXA0_9STRA</name>
<accession>A0A6G0QXA0</accession>
<comment type="caution">
    <text evidence="2">The sequence shown here is derived from an EMBL/GenBank/DDBJ whole genome shotgun (WGS) entry which is preliminary data.</text>
</comment>
<keyword evidence="1" id="KW-0732">Signal</keyword>
<dbReference type="AlphaFoldDB" id="A0A6G0QXA0"/>
<sequence length="69" mass="7627">MLVAWAFRLLCFGPTLQFILSLLRWPSFTCHSCNVLSSFSTLRASKGLQGCSLTALHNTCRSLTVLCCT</sequence>